<feature type="transmembrane region" description="Helical" evidence="5">
    <location>
        <begin position="60"/>
        <end position="92"/>
    </location>
</feature>
<dbReference type="Pfam" id="PF05154">
    <property type="entry name" value="TM2"/>
    <property type="match status" value="1"/>
</dbReference>
<comment type="caution">
    <text evidence="7">The sequence shown here is derived from an EMBL/GenBank/DDBJ whole genome shotgun (WGS) entry which is preliminary data.</text>
</comment>
<dbReference type="InterPro" id="IPR007829">
    <property type="entry name" value="TM2"/>
</dbReference>
<feature type="transmembrane region" description="Helical" evidence="5">
    <location>
        <begin position="33"/>
        <end position="54"/>
    </location>
</feature>
<comment type="subcellular location">
    <subcellularLocation>
        <location evidence="1">Membrane</location>
        <topology evidence="1">Multi-pass membrane protein</topology>
    </subcellularLocation>
</comment>
<keyword evidence="2 5" id="KW-0812">Transmembrane</keyword>
<dbReference type="EMBL" id="JAVVDO010000012">
    <property type="protein sequence ID" value="MDT8331318.1"/>
    <property type="molecule type" value="Genomic_DNA"/>
</dbReference>
<keyword evidence="4 5" id="KW-0472">Membrane</keyword>
<evidence type="ECO:0000256" key="4">
    <source>
        <dbReference type="ARBA" id="ARBA00023136"/>
    </source>
</evidence>
<evidence type="ECO:0000256" key="2">
    <source>
        <dbReference type="ARBA" id="ARBA00022692"/>
    </source>
</evidence>
<reference evidence="7 8" key="1">
    <citation type="journal article" date="2019" name="Microb. Pathog.">
        <title>Comparison of VITEK 2, MALDI-TOF MS, 16S rRNA gene sequencing, and whole-genome sequencing for identification of Roseomonas mucosa.</title>
        <authorList>
            <person name="Rudolph W.W."/>
            <person name="Gunzer F."/>
            <person name="Trauth M."/>
            <person name="Bunk B."/>
            <person name="Bigge R."/>
            <person name="Schrottner P."/>
        </authorList>
    </citation>
    <scope>NUCLEOTIDE SEQUENCE [LARGE SCALE GENOMIC DNA]</scope>
    <source>
        <strain evidence="7 8">DSM 103800</strain>
    </source>
</reference>
<evidence type="ECO:0000313" key="7">
    <source>
        <dbReference type="EMBL" id="MDT8331318.1"/>
    </source>
</evidence>
<organism evidence="7 8">
    <name type="scientific">Roseomonas gilardii</name>
    <dbReference type="NCBI Taxonomy" id="257708"/>
    <lineage>
        <taxon>Bacteria</taxon>
        <taxon>Pseudomonadati</taxon>
        <taxon>Pseudomonadota</taxon>
        <taxon>Alphaproteobacteria</taxon>
        <taxon>Acetobacterales</taxon>
        <taxon>Roseomonadaceae</taxon>
        <taxon>Roseomonas</taxon>
    </lineage>
</organism>
<evidence type="ECO:0000259" key="6">
    <source>
        <dbReference type="Pfam" id="PF05154"/>
    </source>
</evidence>
<dbReference type="PANTHER" id="PTHR21016:SF25">
    <property type="entry name" value="TM2 DOMAIN-CONTAINING PROTEIN DDB_G0277895-RELATED"/>
    <property type="match status" value="1"/>
</dbReference>
<keyword evidence="3 5" id="KW-1133">Transmembrane helix</keyword>
<accession>A0ABU3MED7</accession>
<evidence type="ECO:0000256" key="1">
    <source>
        <dbReference type="ARBA" id="ARBA00004141"/>
    </source>
</evidence>
<dbReference type="PANTHER" id="PTHR21016">
    <property type="entry name" value="BETA-AMYLOID BINDING PROTEIN-RELATED"/>
    <property type="match status" value="1"/>
</dbReference>
<sequence>MSQSFNVSPSGLPQGAAPGEAMMMMQYDANKKSALVAYVLWFFLGWLGIHRFYLGRTMSGVVMLLITALSWVLSLIFIGHLGFLLVGIWLFVDIFLIPGMTRRYNNELIASLRGGRA</sequence>
<evidence type="ECO:0000256" key="3">
    <source>
        <dbReference type="ARBA" id="ARBA00022989"/>
    </source>
</evidence>
<feature type="domain" description="TM2" evidence="6">
    <location>
        <begin position="30"/>
        <end position="76"/>
    </location>
</feature>
<proteinExistence type="predicted"/>
<keyword evidence="8" id="KW-1185">Reference proteome</keyword>
<gene>
    <name evidence="7" type="ORF">RQ831_09655</name>
</gene>
<protein>
    <submittedName>
        <fullName evidence="7">TM2 domain-containing protein</fullName>
    </submittedName>
</protein>
<dbReference type="RefSeq" id="WP_083670539.1">
    <property type="nucleotide sequence ID" value="NZ_CP015583.1"/>
</dbReference>
<name>A0ABU3MED7_9PROT</name>
<evidence type="ECO:0000313" key="8">
    <source>
        <dbReference type="Proteomes" id="UP001258945"/>
    </source>
</evidence>
<evidence type="ECO:0000256" key="5">
    <source>
        <dbReference type="SAM" id="Phobius"/>
    </source>
</evidence>
<dbReference type="Proteomes" id="UP001258945">
    <property type="component" value="Unassembled WGS sequence"/>
</dbReference>
<dbReference type="InterPro" id="IPR050932">
    <property type="entry name" value="TM2D1-3-like"/>
</dbReference>